<dbReference type="Proteomes" id="UP001577267">
    <property type="component" value="Unassembled WGS sequence"/>
</dbReference>
<accession>A0ABV4ZJX5</accession>
<evidence type="ECO:0000256" key="1">
    <source>
        <dbReference type="ARBA" id="ARBA00010617"/>
    </source>
</evidence>
<comment type="similarity">
    <text evidence="1">Belongs to the cytochrome P450 family.</text>
</comment>
<keyword evidence="4" id="KW-1185">Reference proteome</keyword>
<organism evidence="3 4">
    <name type="scientific">Streptomyces carpaticus</name>
    <dbReference type="NCBI Taxonomy" id="285558"/>
    <lineage>
        <taxon>Bacteria</taxon>
        <taxon>Bacillati</taxon>
        <taxon>Actinomycetota</taxon>
        <taxon>Actinomycetes</taxon>
        <taxon>Kitasatosporales</taxon>
        <taxon>Streptomycetaceae</taxon>
        <taxon>Streptomyces</taxon>
    </lineage>
</organism>
<dbReference type="RefSeq" id="WP_375062432.1">
    <property type="nucleotide sequence ID" value="NZ_JBHGBT010000006.1"/>
</dbReference>
<dbReference type="SUPFAM" id="SSF48264">
    <property type="entry name" value="Cytochrome P450"/>
    <property type="match status" value="1"/>
</dbReference>
<sequence length="505" mass="56072">MATPVTLTPVGDPWPERSSWPDHLYPLHGPDFARDPFTYYDNLRRHVGPVVPVSLEESHSIRGYLVIDHAIQLDILRNQRQIWTRDPRWYRDLAEGALPAGHPLIAQFAYRRSRLCSEGAEHAQLSGPGNKALARLDMLRTRDLIEELADQLIDSFFPDGQPADVNEIDILDRYALQLPLLVLMRLTGMEEHSALTAGTAIQEMLSGSAGAQRAAEELAVLMSDLVEHKRKEPGADLVSWMHHYNASGEAEPLTARELSEDIWLQIVAGRGASTTWICNTVLELMTNERLNEDVIAARCSMDQAMNHVMWTNAPIQNLIGRWATEPTWLGGYRIGTGDMAIIGLGASGADPAMRAVGLDTSRTNNAHLAWGAGTHGCPAPARELGALIVRTGLERLWDRLPHMELAVPEERLDWAMPHIARMPTALPVRFPRPPADQPNGESEEWTVTSTPRPAATEPIPPQQQHTSPFTSSPPRTISTAGKDEPSGPRGLLPRWRSLVAWWPKR</sequence>
<comment type="caution">
    <text evidence="3">The sequence shown here is derived from an EMBL/GenBank/DDBJ whole genome shotgun (WGS) entry which is preliminary data.</text>
</comment>
<dbReference type="PANTHER" id="PTHR46696:SF1">
    <property type="entry name" value="CYTOCHROME P450 YJIB-RELATED"/>
    <property type="match status" value="1"/>
</dbReference>
<protein>
    <submittedName>
        <fullName evidence="3">Cytochrome P450</fullName>
    </submittedName>
</protein>
<dbReference type="PANTHER" id="PTHR46696">
    <property type="entry name" value="P450, PUTATIVE (EUROFUNG)-RELATED"/>
    <property type="match status" value="1"/>
</dbReference>
<dbReference type="InterPro" id="IPR036396">
    <property type="entry name" value="Cyt_P450_sf"/>
</dbReference>
<evidence type="ECO:0000256" key="2">
    <source>
        <dbReference type="SAM" id="MobiDB-lite"/>
    </source>
</evidence>
<evidence type="ECO:0000313" key="4">
    <source>
        <dbReference type="Proteomes" id="UP001577267"/>
    </source>
</evidence>
<dbReference type="Gene3D" id="1.10.630.10">
    <property type="entry name" value="Cytochrome P450"/>
    <property type="match status" value="1"/>
</dbReference>
<feature type="region of interest" description="Disordered" evidence="2">
    <location>
        <begin position="428"/>
        <end position="492"/>
    </location>
</feature>
<reference evidence="3 4" key="1">
    <citation type="submission" date="2024-09" db="EMBL/GenBank/DDBJ databases">
        <title>Draft genome sequence of multifaceted antimicrobials producing Streptomyces sp. strain FH1.</title>
        <authorList>
            <person name="Hassan F."/>
            <person name="Ali H."/>
            <person name="Hassan N."/>
            <person name="Nawaz A."/>
        </authorList>
    </citation>
    <scope>NUCLEOTIDE SEQUENCE [LARGE SCALE GENOMIC DNA]</scope>
    <source>
        <strain evidence="3 4">FH1</strain>
    </source>
</reference>
<dbReference type="InterPro" id="IPR002397">
    <property type="entry name" value="Cyt_P450_B"/>
</dbReference>
<gene>
    <name evidence="3" type="ORF">ACE11A_08630</name>
</gene>
<dbReference type="EMBL" id="JBHGBT010000006">
    <property type="protein sequence ID" value="MFB4194413.1"/>
    <property type="molecule type" value="Genomic_DNA"/>
</dbReference>
<name>A0ABV4ZJX5_9ACTN</name>
<evidence type="ECO:0000313" key="3">
    <source>
        <dbReference type="EMBL" id="MFB4194413.1"/>
    </source>
</evidence>
<feature type="compositionally biased region" description="Polar residues" evidence="2">
    <location>
        <begin position="462"/>
        <end position="479"/>
    </location>
</feature>
<dbReference type="PRINTS" id="PR00359">
    <property type="entry name" value="BP450"/>
</dbReference>
<proteinExistence type="inferred from homology"/>